<gene>
    <name evidence="2" type="ORF">ACFQL7_21795</name>
</gene>
<dbReference type="RefSeq" id="WP_390206665.1">
    <property type="nucleotide sequence ID" value="NZ_JBHSZC010000003.1"/>
</dbReference>
<dbReference type="PANTHER" id="PTHR43471">
    <property type="entry name" value="ABC TRANSPORTER PERMEASE"/>
    <property type="match status" value="1"/>
</dbReference>
<feature type="transmembrane region" description="Helical" evidence="1">
    <location>
        <begin position="108"/>
        <end position="127"/>
    </location>
</feature>
<keyword evidence="1" id="KW-1133">Transmembrane helix</keyword>
<feature type="transmembrane region" description="Helical" evidence="1">
    <location>
        <begin position="163"/>
        <end position="182"/>
    </location>
</feature>
<dbReference type="Proteomes" id="UP001596417">
    <property type="component" value="Unassembled WGS sequence"/>
</dbReference>
<dbReference type="GO" id="GO:0005886">
    <property type="term" value="C:plasma membrane"/>
    <property type="evidence" value="ECO:0007669"/>
    <property type="project" value="UniProtKB-SubCell"/>
</dbReference>
<dbReference type="PANTHER" id="PTHR43471:SF1">
    <property type="entry name" value="ABC TRANSPORTER PERMEASE PROTEIN NOSY-RELATED"/>
    <property type="match status" value="1"/>
</dbReference>
<proteinExistence type="predicted"/>
<dbReference type="Pfam" id="PF12679">
    <property type="entry name" value="ABC2_membrane_2"/>
    <property type="match status" value="1"/>
</dbReference>
<reference evidence="2 3" key="1">
    <citation type="journal article" date="2019" name="Int. J. Syst. Evol. Microbiol.">
        <title>The Global Catalogue of Microorganisms (GCM) 10K type strain sequencing project: providing services to taxonomists for standard genome sequencing and annotation.</title>
        <authorList>
            <consortium name="The Broad Institute Genomics Platform"/>
            <consortium name="The Broad Institute Genome Sequencing Center for Infectious Disease"/>
            <person name="Wu L."/>
            <person name="Ma J."/>
        </authorList>
    </citation>
    <scope>NUCLEOTIDE SEQUENCE [LARGE SCALE GENOMIC DNA]</scope>
    <source>
        <strain evidence="2 3">RDMS1</strain>
    </source>
</reference>
<feature type="transmembrane region" description="Helical" evidence="1">
    <location>
        <begin position="50"/>
        <end position="71"/>
    </location>
</feature>
<dbReference type="EMBL" id="JBHTAX010000004">
    <property type="protein sequence ID" value="MFC7192186.1"/>
    <property type="molecule type" value="Genomic_DNA"/>
</dbReference>
<accession>A0ABD5YSC6</accession>
<comment type="caution">
    <text evidence="2">The sequence shown here is derived from an EMBL/GenBank/DDBJ whole genome shotgun (WGS) entry which is preliminary data.</text>
</comment>
<name>A0ABD5YSC6_9EURY</name>
<organism evidence="2 3">
    <name type="scientific">Halocatena marina</name>
    <dbReference type="NCBI Taxonomy" id="2934937"/>
    <lineage>
        <taxon>Archaea</taxon>
        <taxon>Methanobacteriati</taxon>
        <taxon>Methanobacteriota</taxon>
        <taxon>Stenosarchaea group</taxon>
        <taxon>Halobacteria</taxon>
        <taxon>Halobacteriales</taxon>
        <taxon>Natronomonadaceae</taxon>
        <taxon>Halocatena</taxon>
    </lineage>
</organism>
<sequence>MDPPRWFPLARKEARTLLTAKGPWALAVLLVLWGYRPSYAGWDGLGPDITAGFVQIAGSYLLPLGVLLLSYQSIVGERTSGSIKFTLGLPLTRTDVLVGKVLGRSAGITIPVTAAAVVLGLIGLVRFGLFSPLLFLAILLATALYIVVLVAVATAVSAVTSSTVRATGIIVGIVYLVLTIFWKTASGMIYSNLSGRAADTFNTSADGLLFALLRISPGERTGSSRTGFLVSEIRVQATIL</sequence>
<keyword evidence="3" id="KW-1185">Reference proteome</keyword>
<feature type="transmembrane region" description="Helical" evidence="1">
    <location>
        <begin position="133"/>
        <end position="156"/>
    </location>
</feature>
<dbReference type="AlphaFoldDB" id="A0ABD5YSC6"/>
<keyword evidence="1" id="KW-0472">Membrane</keyword>
<protein>
    <submittedName>
        <fullName evidence="2">ABC transporter permease</fullName>
    </submittedName>
</protein>
<evidence type="ECO:0000256" key="1">
    <source>
        <dbReference type="SAM" id="Phobius"/>
    </source>
</evidence>
<keyword evidence="1" id="KW-0812">Transmembrane</keyword>
<evidence type="ECO:0000313" key="2">
    <source>
        <dbReference type="EMBL" id="MFC7192186.1"/>
    </source>
</evidence>
<evidence type="ECO:0000313" key="3">
    <source>
        <dbReference type="Proteomes" id="UP001596417"/>
    </source>
</evidence>